<dbReference type="PANTHER" id="PTHR23150">
    <property type="entry name" value="SULFATASE MODIFYING FACTOR 1, 2"/>
    <property type="match status" value="1"/>
</dbReference>
<dbReference type="InterPro" id="IPR016187">
    <property type="entry name" value="CTDL_fold"/>
</dbReference>
<dbReference type="Pfam" id="PF03781">
    <property type="entry name" value="FGE-sulfatase"/>
    <property type="match status" value="1"/>
</dbReference>
<reference evidence="3 4" key="1">
    <citation type="submission" date="2019-02" db="EMBL/GenBank/DDBJ databases">
        <title>Deep-cultivation of Planctomycetes and their phenomic and genomic characterization uncovers novel biology.</title>
        <authorList>
            <person name="Wiegand S."/>
            <person name="Jogler M."/>
            <person name="Boedeker C."/>
            <person name="Pinto D."/>
            <person name="Vollmers J."/>
            <person name="Rivas-Marin E."/>
            <person name="Kohn T."/>
            <person name="Peeters S.H."/>
            <person name="Heuer A."/>
            <person name="Rast P."/>
            <person name="Oberbeckmann S."/>
            <person name="Bunk B."/>
            <person name="Jeske O."/>
            <person name="Meyerdierks A."/>
            <person name="Storesund J.E."/>
            <person name="Kallscheuer N."/>
            <person name="Luecker S."/>
            <person name="Lage O.M."/>
            <person name="Pohl T."/>
            <person name="Merkel B.J."/>
            <person name="Hornburger P."/>
            <person name="Mueller R.-W."/>
            <person name="Bruemmer F."/>
            <person name="Labrenz M."/>
            <person name="Spormann A.M."/>
            <person name="Op den Camp H."/>
            <person name="Overmann J."/>
            <person name="Amann R."/>
            <person name="Jetten M.S.M."/>
            <person name="Mascher T."/>
            <person name="Medema M.H."/>
            <person name="Devos D.P."/>
            <person name="Kaster A.-K."/>
            <person name="Ovreas L."/>
            <person name="Rohde M."/>
            <person name="Galperin M.Y."/>
            <person name="Jogler C."/>
        </authorList>
    </citation>
    <scope>NUCLEOTIDE SEQUENCE [LARGE SCALE GENOMIC DNA]</scope>
    <source>
        <strain evidence="3 4">SV_7m_r</strain>
    </source>
</reference>
<keyword evidence="1" id="KW-0812">Transmembrane</keyword>
<proteinExistence type="predicted"/>
<dbReference type="AlphaFoldDB" id="A0A517ST48"/>
<accession>A0A517ST48</accession>
<dbReference type="InterPro" id="IPR051043">
    <property type="entry name" value="Sulfatase_Mod_Factor_Kinase"/>
</dbReference>
<dbReference type="PANTHER" id="PTHR23150:SF19">
    <property type="entry name" value="FORMYLGLYCINE-GENERATING ENZYME"/>
    <property type="match status" value="1"/>
</dbReference>
<feature type="domain" description="Sulfatase-modifying factor enzyme-like" evidence="2">
    <location>
        <begin position="102"/>
        <end position="338"/>
    </location>
</feature>
<sequence length="370" mass="40578">MGNHEHQMSFLDYHGGVMYHVSTWGKNERSIVKPSRVRLSCNISRCLFAVAALLLYVAPVHAGFVSFGNGDSAFEMEFVSIGNAGNTADTNGIPSSVGSVHYEYQIGKYEATRGMIEAYNTAYGSVNEQTITLSDMESRDGNGLNRPAVGISWNEAARFVNWLNTSQDYSPAYKFTTSGVNHHISLWELGDEGYDANNPFRNTGAIFALPTVDEWYKAAYFDPVDSTWRSYASLDGEAPRAVASGTDDNTAVYQQAPEAGPSDVAQAGGPNAYGVVGMSGNIWEWEESSFDLTNSKNDLNRGIRGGYWNFTTVSLSSSWRTDRYPTFKSNPGIGFRVVNLQTAVPEPASLSIFAMTALVCLLRRKGKRAY</sequence>
<dbReference type="InterPro" id="IPR042095">
    <property type="entry name" value="SUMF_sf"/>
</dbReference>
<keyword evidence="1" id="KW-0472">Membrane</keyword>
<evidence type="ECO:0000259" key="2">
    <source>
        <dbReference type="Pfam" id="PF03781"/>
    </source>
</evidence>
<dbReference type="Gene3D" id="3.90.1580.10">
    <property type="entry name" value="paralog of FGE (formylglycine-generating enzyme)"/>
    <property type="match status" value="1"/>
</dbReference>
<name>A0A517ST48_9BACT</name>
<protein>
    <submittedName>
        <fullName evidence="3">Formylglycine-generating sulfatase enzyme</fullName>
    </submittedName>
</protein>
<dbReference type="InterPro" id="IPR005532">
    <property type="entry name" value="SUMF_dom"/>
</dbReference>
<dbReference type="GO" id="GO:0120147">
    <property type="term" value="F:formylglycine-generating oxidase activity"/>
    <property type="evidence" value="ECO:0007669"/>
    <property type="project" value="TreeGrafter"/>
</dbReference>
<gene>
    <name evidence="3" type="ORF">SV7mr_18060</name>
</gene>
<evidence type="ECO:0000313" key="3">
    <source>
        <dbReference type="EMBL" id="QDT59299.1"/>
    </source>
</evidence>
<evidence type="ECO:0000256" key="1">
    <source>
        <dbReference type="SAM" id="Phobius"/>
    </source>
</evidence>
<organism evidence="3 4">
    <name type="scientific">Stieleria bergensis</name>
    <dbReference type="NCBI Taxonomy" id="2528025"/>
    <lineage>
        <taxon>Bacteria</taxon>
        <taxon>Pseudomonadati</taxon>
        <taxon>Planctomycetota</taxon>
        <taxon>Planctomycetia</taxon>
        <taxon>Pirellulales</taxon>
        <taxon>Pirellulaceae</taxon>
        <taxon>Stieleria</taxon>
    </lineage>
</organism>
<dbReference type="EMBL" id="CP036272">
    <property type="protein sequence ID" value="QDT59299.1"/>
    <property type="molecule type" value="Genomic_DNA"/>
</dbReference>
<keyword evidence="1" id="KW-1133">Transmembrane helix</keyword>
<feature type="transmembrane region" description="Helical" evidence="1">
    <location>
        <begin position="46"/>
        <end position="67"/>
    </location>
</feature>
<dbReference type="SUPFAM" id="SSF56436">
    <property type="entry name" value="C-type lectin-like"/>
    <property type="match status" value="1"/>
</dbReference>
<evidence type="ECO:0000313" key="4">
    <source>
        <dbReference type="Proteomes" id="UP000315003"/>
    </source>
</evidence>
<keyword evidence="4" id="KW-1185">Reference proteome</keyword>
<dbReference type="Proteomes" id="UP000315003">
    <property type="component" value="Chromosome"/>
</dbReference>